<dbReference type="InterPro" id="IPR027417">
    <property type="entry name" value="P-loop_NTPase"/>
</dbReference>
<dbReference type="Pfam" id="PF00664">
    <property type="entry name" value="ABC_membrane"/>
    <property type="match status" value="1"/>
</dbReference>
<keyword evidence="8 9" id="KW-0472">Membrane</keyword>
<evidence type="ECO:0000256" key="1">
    <source>
        <dbReference type="ARBA" id="ARBA00004651"/>
    </source>
</evidence>
<dbReference type="EMBL" id="JACNJZ010000088">
    <property type="protein sequence ID" value="MBC8317411.1"/>
    <property type="molecule type" value="Genomic_DNA"/>
</dbReference>
<feature type="domain" description="ABC transporter" evidence="10">
    <location>
        <begin position="285"/>
        <end position="519"/>
    </location>
</feature>
<reference evidence="12 13" key="1">
    <citation type="submission" date="2020-08" db="EMBL/GenBank/DDBJ databases">
        <title>Bridging the membrane lipid divide: bacteria of the FCB group superphylum have the potential to synthesize archaeal ether lipids.</title>
        <authorList>
            <person name="Villanueva L."/>
            <person name="Von Meijenfeldt F.A.B."/>
            <person name="Westbye A.B."/>
            <person name="Yadav S."/>
            <person name="Hopmans E.C."/>
            <person name="Dutilh B.E."/>
            <person name="Sinninghe Damste J.S."/>
        </authorList>
    </citation>
    <scope>NUCLEOTIDE SEQUENCE [LARGE SCALE GENOMIC DNA]</scope>
    <source>
        <strain evidence="12">NIOZ-UU47</strain>
    </source>
</reference>
<protein>
    <submittedName>
        <fullName evidence="12">ABC transporter ATP-binding protein</fullName>
    </submittedName>
</protein>
<accession>A0A8J6NAX3</accession>
<evidence type="ECO:0000256" key="3">
    <source>
        <dbReference type="ARBA" id="ARBA00022475"/>
    </source>
</evidence>
<feature type="transmembrane region" description="Helical" evidence="9">
    <location>
        <begin position="225"/>
        <end position="249"/>
    </location>
</feature>
<gene>
    <name evidence="12" type="ORF">H8E41_05860</name>
</gene>
<dbReference type="GO" id="GO:0016887">
    <property type="term" value="F:ATP hydrolysis activity"/>
    <property type="evidence" value="ECO:0007669"/>
    <property type="project" value="InterPro"/>
</dbReference>
<dbReference type="PANTHER" id="PTHR24221:SF300">
    <property type="entry name" value="MULTIDRUG RESISTANCE-LIKE ATP-BINDING PROTEIN MDLA"/>
    <property type="match status" value="1"/>
</dbReference>
<evidence type="ECO:0000256" key="8">
    <source>
        <dbReference type="ARBA" id="ARBA00023136"/>
    </source>
</evidence>
<dbReference type="InterPro" id="IPR011527">
    <property type="entry name" value="ABC1_TM_dom"/>
</dbReference>
<keyword evidence="7 9" id="KW-1133">Transmembrane helix</keyword>
<dbReference type="FunFam" id="3.40.50.300:FF:000221">
    <property type="entry name" value="Multidrug ABC transporter ATP-binding protein"/>
    <property type="match status" value="1"/>
</dbReference>
<evidence type="ECO:0000259" key="11">
    <source>
        <dbReference type="PROSITE" id="PS50929"/>
    </source>
</evidence>
<dbReference type="Gene3D" id="3.40.50.300">
    <property type="entry name" value="P-loop containing nucleotide triphosphate hydrolases"/>
    <property type="match status" value="1"/>
</dbReference>
<evidence type="ECO:0000259" key="10">
    <source>
        <dbReference type="PROSITE" id="PS50893"/>
    </source>
</evidence>
<keyword evidence="4 9" id="KW-0812">Transmembrane</keyword>
<dbReference type="GO" id="GO:0140359">
    <property type="term" value="F:ABC-type transporter activity"/>
    <property type="evidence" value="ECO:0007669"/>
    <property type="project" value="InterPro"/>
</dbReference>
<dbReference type="Pfam" id="PF00005">
    <property type="entry name" value="ABC_tran"/>
    <property type="match status" value="1"/>
</dbReference>
<feature type="transmembrane region" description="Helical" evidence="9">
    <location>
        <begin position="183"/>
        <end position="210"/>
    </location>
</feature>
<feature type="domain" description="ABC transmembrane type-1" evidence="11">
    <location>
        <begin position="1"/>
        <end position="251"/>
    </location>
</feature>
<keyword evidence="2" id="KW-0813">Transport</keyword>
<evidence type="ECO:0000256" key="6">
    <source>
        <dbReference type="ARBA" id="ARBA00022840"/>
    </source>
</evidence>
<dbReference type="GO" id="GO:0005524">
    <property type="term" value="F:ATP binding"/>
    <property type="evidence" value="ECO:0007669"/>
    <property type="project" value="UniProtKB-KW"/>
</dbReference>
<dbReference type="AlphaFoldDB" id="A0A8J6NAX3"/>
<dbReference type="InterPro" id="IPR039421">
    <property type="entry name" value="Type_1_exporter"/>
</dbReference>
<dbReference type="PANTHER" id="PTHR24221">
    <property type="entry name" value="ATP-BINDING CASSETTE SUB-FAMILY B"/>
    <property type="match status" value="1"/>
</dbReference>
<evidence type="ECO:0000256" key="7">
    <source>
        <dbReference type="ARBA" id="ARBA00022989"/>
    </source>
</evidence>
<dbReference type="Proteomes" id="UP000614424">
    <property type="component" value="Unassembled WGS sequence"/>
</dbReference>
<dbReference type="InterPro" id="IPR017871">
    <property type="entry name" value="ABC_transporter-like_CS"/>
</dbReference>
<dbReference type="GO" id="GO:0005886">
    <property type="term" value="C:plasma membrane"/>
    <property type="evidence" value="ECO:0007669"/>
    <property type="project" value="UniProtKB-SubCell"/>
</dbReference>
<evidence type="ECO:0000313" key="12">
    <source>
        <dbReference type="EMBL" id="MBC8317411.1"/>
    </source>
</evidence>
<keyword evidence="6 12" id="KW-0067">ATP-binding</keyword>
<evidence type="ECO:0000256" key="2">
    <source>
        <dbReference type="ARBA" id="ARBA00022448"/>
    </source>
</evidence>
<dbReference type="SUPFAM" id="SSF90123">
    <property type="entry name" value="ABC transporter transmembrane region"/>
    <property type="match status" value="1"/>
</dbReference>
<dbReference type="InterPro" id="IPR003439">
    <property type="entry name" value="ABC_transporter-like_ATP-bd"/>
</dbReference>
<dbReference type="PROSITE" id="PS50929">
    <property type="entry name" value="ABC_TM1F"/>
    <property type="match status" value="1"/>
</dbReference>
<feature type="transmembrane region" description="Helical" evidence="9">
    <location>
        <begin position="75"/>
        <end position="102"/>
    </location>
</feature>
<keyword evidence="5" id="KW-0547">Nucleotide-binding</keyword>
<organism evidence="12 13">
    <name type="scientific">Candidatus Desulfobia pelagia</name>
    <dbReference type="NCBI Taxonomy" id="2841692"/>
    <lineage>
        <taxon>Bacteria</taxon>
        <taxon>Pseudomonadati</taxon>
        <taxon>Thermodesulfobacteriota</taxon>
        <taxon>Desulfobulbia</taxon>
        <taxon>Desulfobulbales</taxon>
        <taxon>Desulfobulbaceae</taxon>
        <taxon>Candidatus Desulfobia</taxon>
    </lineage>
</organism>
<dbReference type="Gene3D" id="1.20.1560.10">
    <property type="entry name" value="ABC transporter type 1, transmembrane domain"/>
    <property type="match status" value="1"/>
</dbReference>
<dbReference type="CDD" id="cd18541">
    <property type="entry name" value="ABC_6TM_TmrB_like"/>
    <property type="match status" value="1"/>
</dbReference>
<feature type="non-terminal residue" evidence="12">
    <location>
        <position position="1"/>
    </location>
</feature>
<feature type="transmembrane region" description="Helical" evidence="9">
    <location>
        <begin position="6"/>
        <end position="26"/>
    </location>
</feature>
<dbReference type="SMART" id="SM00382">
    <property type="entry name" value="AAA"/>
    <property type="match status" value="1"/>
</dbReference>
<proteinExistence type="predicted"/>
<dbReference type="InterPro" id="IPR003593">
    <property type="entry name" value="AAA+_ATPase"/>
</dbReference>
<sequence length="528" mass="58619">TETSLLQLAGFILFIALGIAFCRFLWRYLVIGFSRLLERDLRDWMMSHLLTLDARFFKRHPTGEIMALSSNDLAAVQLACGMGLIAFVDAVVMTIAALSFMAYINPTLTLIAVAPMPVLACVTRLLSSRLHRRFKKVQEQFSKLTEFARSAVTSIHLVKAYTQEASQAREFDRMGRDYIRHNLKVAVVQGILFPFSGLIANSCLLLILFFGGRLTIQGTITLGDFIAFISYLFMLTWPMMAIGWVANLFQRGATSLGRIQHILEAKSELQAIPVGGKPLDRVTEITLNHLSFAYPDQEERVLEDIHLHISPGLIGVVGKTGSGKTTLCNILTRLYPVADGTFFLDNRDVNTLPLSKVRGSIAYVPQDTMLFSDTIQFNISLGREDASLSQIQEVARAAAVHDEIMALEGGYQARIGERGVKLSGGQRQRIALARALILDRPVIIIDDGLSAVDMKTEHAIIQSIASYLKDRMCIIVSHRVAPLVAAREILVMDKGSIVAHGTHQDLLEKSDFYAAIYRHQSIAREKGE</sequence>
<evidence type="ECO:0000256" key="9">
    <source>
        <dbReference type="SAM" id="Phobius"/>
    </source>
</evidence>
<evidence type="ECO:0000256" key="5">
    <source>
        <dbReference type="ARBA" id="ARBA00022741"/>
    </source>
</evidence>
<dbReference type="InterPro" id="IPR036640">
    <property type="entry name" value="ABC1_TM_sf"/>
</dbReference>
<feature type="transmembrane region" description="Helical" evidence="9">
    <location>
        <begin position="108"/>
        <end position="126"/>
    </location>
</feature>
<comment type="subcellular location">
    <subcellularLocation>
        <location evidence="1">Cell membrane</location>
        <topology evidence="1">Multi-pass membrane protein</topology>
    </subcellularLocation>
</comment>
<name>A0A8J6NAX3_9BACT</name>
<evidence type="ECO:0000313" key="13">
    <source>
        <dbReference type="Proteomes" id="UP000614424"/>
    </source>
</evidence>
<dbReference type="SUPFAM" id="SSF52540">
    <property type="entry name" value="P-loop containing nucleoside triphosphate hydrolases"/>
    <property type="match status" value="1"/>
</dbReference>
<keyword evidence="3" id="KW-1003">Cell membrane</keyword>
<evidence type="ECO:0000256" key="4">
    <source>
        <dbReference type="ARBA" id="ARBA00022692"/>
    </source>
</evidence>
<dbReference type="PROSITE" id="PS00211">
    <property type="entry name" value="ABC_TRANSPORTER_1"/>
    <property type="match status" value="1"/>
</dbReference>
<comment type="caution">
    <text evidence="12">The sequence shown here is derived from an EMBL/GenBank/DDBJ whole genome shotgun (WGS) entry which is preliminary data.</text>
</comment>
<dbReference type="PROSITE" id="PS50893">
    <property type="entry name" value="ABC_TRANSPORTER_2"/>
    <property type="match status" value="1"/>
</dbReference>